<proteinExistence type="predicted"/>
<dbReference type="GeneID" id="9062414"/>
<evidence type="ECO:0000313" key="3">
    <source>
        <dbReference type="Proteomes" id="UP000007800"/>
    </source>
</evidence>
<dbReference type="InterPro" id="IPR036397">
    <property type="entry name" value="RNaseH_sf"/>
</dbReference>
<dbReference type="SUPFAM" id="SSF53098">
    <property type="entry name" value="Ribonuclease H-like"/>
    <property type="match status" value="1"/>
</dbReference>
<evidence type="ECO:0000259" key="1">
    <source>
        <dbReference type="PROSITE" id="PS50994"/>
    </source>
</evidence>
<dbReference type="Gene3D" id="3.30.420.10">
    <property type="entry name" value="Ribonuclease H-like superfamily/Ribonuclease H"/>
    <property type="match status" value="1"/>
</dbReference>
<dbReference type="RefSeq" id="XP_002785564.1">
    <property type="nucleotide sequence ID" value="XM_002785518.1"/>
</dbReference>
<feature type="domain" description="Integrase catalytic" evidence="1">
    <location>
        <begin position="1"/>
        <end position="91"/>
    </location>
</feature>
<gene>
    <name evidence="2" type="ORF">Pmar_PMAR022305</name>
</gene>
<keyword evidence="3" id="KW-1185">Reference proteome</keyword>
<dbReference type="PROSITE" id="PS50994">
    <property type="entry name" value="INTEGRASE"/>
    <property type="match status" value="1"/>
</dbReference>
<sequence>MHDNDKAFQLQFTSWCMQRNIVQAAVPLYAPESNSAIERHNRTFHDGLRACIASTGVLDWTAHYDQVVNRINHVPNSTTKTAPYDVLFKVQHHCPLRNDYKSLDSFVYPFPPDHSPRFQQGSVVARRSERAGKLDPAYEGHYEVLEEVRPDVFSIRRIGATNLVVLVSTLSLYNSKQIALNYYQGCLEYRNSSMCITYHILLSEHYSLL</sequence>
<name>C5KDQ7_PERM5</name>
<dbReference type="OrthoDB" id="6752380at2759"/>
<dbReference type="InterPro" id="IPR001584">
    <property type="entry name" value="Integrase_cat-core"/>
</dbReference>
<dbReference type="InParanoid" id="C5KDQ7"/>
<dbReference type="EMBL" id="GG672124">
    <property type="protein sequence ID" value="EER17360.1"/>
    <property type="molecule type" value="Genomic_DNA"/>
</dbReference>
<organism evidence="3">
    <name type="scientific">Perkinsus marinus (strain ATCC 50983 / TXsc)</name>
    <dbReference type="NCBI Taxonomy" id="423536"/>
    <lineage>
        <taxon>Eukaryota</taxon>
        <taxon>Sar</taxon>
        <taxon>Alveolata</taxon>
        <taxon>Perkinsozoa</taxon>
        <taxon>Perkinsea</taxon>
        <taxon>Perkinsida</taxon>
        <taxon>Perkinsidae</taxon>
        <taxon>Perkinsus</taxon>
    </lineage>
</organism>
<accession>C5KDQ7</accession>
<reference evidence="2 3" key="1">
    <citation type="submission" date="2008-07" db="EMBL/GenBank/DDBJ databases">
        <authorList>
            <person name="El-Sayed N."/>
            <person name="Caler E."/>
            <person name="Inman J."/>
            <person name="Amedeo P."/>
            <person name="Hass B."/>
            <person name="Wortman J."/>
        </authorList>
    </citation>
    <scope>NUCLEOTIDE SEQUENCE [LARGE SCALE GENOMIC DNA]</scope>
    <source>
        <strain evidence="3">ATCC 50983 / TXsc</strain>
    </source>
</reference>
<dbReference type="AlphaFoldDB" id="C5KDQ7"/>
<dbReference type="InterPro" id="IPR012337">
    <property type="entry name" value="RNaseH-like_sf"/>
</dbReference>
<evidence type="ECO:0000313" key="2">
    <source>
        <dbReference type="EMBL" id="EER17360.1"/>
    </source>
</evidence>
<dbReference type="GO" id="GO:0003676">
    <property type="term" value="F:nucleic acid binding"/>
    <property type="evidence" value="ECO:0007669"/>
    <property type="project" value="InterPro"/>
</dbReference>
<dbReference type="Proteomes" id="UP000007800">
    <property type="component" value="Unassembled WGS sequence"/>
</dbReference>
<protein>
    <recommendedName>
        <fullName evidence="1">Integrase catalytic domain-containing protein</fullName>
    </recommendedName>
</protein>
<dbReference type="GO" id="GO:0015074">
    <property type="term" value="P:DNA integration"/>
    <property type="evidence" value="ECO:0007669"/>
    <property type="project" value="InterPro"/>
</dbReference>